<comment type="caution">
    <text evidence="1">The sequence shown here is derived from an EMBL/GenBank/DDBJ whole genome shotgun (WGS) entry which is preliminary data.</text>
</comment>
<proteinExistence type="predicted"/>
<dbReference type="Proteomes" id="UP000635628">
    <property type="component" value="Unassembled WGS sequence"/>
</dbReference>
<keyword evidence="2" id="KW-1185">Reference proteome</keyword>
<reference evidence="1" key="1">
    <citation type="submission" date="2020-05" db="EMBL/GenBank/DDBJ databases">
        <authorList>
            <person name="Petersen J."/>
            <person name="Sayavedra L."/>
        </authorList>
    </citation>
    <scope>NUCLEOTIDE SEQUENCE</scope>
    <source>
        <strain evidence="1">B azoricus SOX Menez Gwen</strain>
    </source>
</reference>
<sequence>MKNDTKHSTIVKSNSLVSAIYKMPVNSSHLFNIMLRNIDANDVISDNGKLHRITAIEFGKLLGIKHKQNQYRELKIATKFLLSAVIKIPIDTFTYEEYSIFDTARYAVGDGYTSLAFSRNFLPFIQNLKGDYTRLKLAETLQFKKFASVRIYEKLMQYRQADNTGWWRVDIDELKDLLCIQRDHTYWQNLYFNSKLIYPAIDEISDKLGWDIQVNPIKFGRTIKQFEITFKDVNSNILSSQDNLLVGNKSNQLNQANRAADARAKVSRLAHLKKIGVKS</sequence>
<organism evidence="1 2">
    <name type="scientific">Bathymodiolus azoricus thioautotrophic gill symbiont</name>
    <dbReference type="NCBI Taxonomy" id="235205"/>
    <lineage>
        <taxon>Bacteria</taxon>
        <taxon>Pseudomonadati</taxon>
        <taxon>Pseudomonadota</taxon>
        <taxon>Gammaproteobacteria</taxon>
        <taxon>sulfur-oxidizing symbionts</taxon>
    </lineage>
</organism>
<evidence type="ECO:0000313" key="1">
    <source>
        <dbReference type="EMBL" id="CAB5494638.1"/>
    </source>
</evidence>
<name>A0ACA8ZNP1_9GAMM</name>
<protein>
    <submittedName>
        <fullName evidence="1">Uncharacterized protein</fullName>
    </submittedName>
</protein>
<gene>
    <name evidence="1" type="ORF">AZO1586R_97</name>
</gene>
<dbReference type="EMBL" id="CAESAP020000029">
    <property type="protein sequence ID" value="CAB5494638.1"/>
    <property type="molecule type" value="Genomic_DNA"/>
</dbReference>
<accession>A0ACA8ZNP1</accession>
<evidence type="ECO:0000313" key="2">
    <source>
        <dbReference type="Proteomes" id="UP000635628"/>
    </source>
</evidence>